<feature type="transmembrane region" description="Helical" evidence="1">
    <location>
        <begin position="43"/>
        <end position="63"/>
    </location>
</feature>
<evidence type="ECO:0000313" key="3">
    <source>
        <dbReference type="Proteomes" id="UP001250214"/>
    </source>
</evidence>
<comment type="caution">
    <text evidence="2">The sequence shown here is derived from an EMBL/GenBank/DDBJ whole genome shotgun (WGS) entry which is preliminary data.</text>
</comment>
<reference evidence="3" key="1">
    <citation type="submission" date="2023-07" db="EMBL/GenBank/DDBJ databases">
        <title>Novel species in the genus Lipingzhangella isolated from Sambhar Salt Lake.</title>
        <authorList>
            <person name="Jiya N."/>
            <person name="Kajale S."/>
            <person name="Sharma A."/>
        </authorList>
    </citation>
    <scope>NUCLEOTIDE SEQUENCE [LARGE SCALE GENOMIC DNA]</scope>
    <source>
        <strain evidence="3">LS1_29</strain>
    </source>
</reference>
<accession>A0ABU2HA21</accession>
<evidence type="ECO:0000313" key="2">
    <source>
        <dbReference type="EMBL" id="MDS1271704.1"/>
    </source>
</evidence>
<keyword evidence="3" id="KW-1185">Reference proteome</keyword>
<dbReference type="RefSeq" id="WP_310913267.1">
    <property type="nucleotide sequence ID" value="NZ_JAVLVT010000007.1"/>
</dbReference>
<name>A0ABU2HA21_9ACTN</name>
<feature type="transmembrane region" description="Helical" evidence="1">
    <location>
        <begin position="12"/>
        <end position="36"/>
    </location>
</feature>
<keyword evidence="1" id="KW-0472">Membrane</keyword>
<dbReference type="EMBL" id="JAVLVT010000007">
    <property type="protein sequence ID" value="MDS1271704.1"/>
    <property type="molecule type" value="Genomic_DNA"/>
</dbReference>
<keyword evidence="1" id="KW-1133">Transmembrane helix</keyword>
<proteinExistence type="predicted"/>
<evidence type="ECO:0000256" key="1">
    <source>
        <dbReference type="SAM" id="Phobius"/>
    </source>
</evidence>
<organism evidence="2 3">
    <name type="scientific">Lipingzhangella rawalii</name>
    <dbReference type="NCBI Taxonomy" id="2055835"/>
    <lineage>
        <taxon>Bacteria</taxon>
        <taxon>Bacillati</taxon>
        <taxon>Actinomycetota</taxon>
        <taxon>Actinomycetes</taxon>
        <taxon>Streptosporangiales</taxon>
        <taxon>Nocardiopsidaceae</taxon>
        <taxon>Lipingzhangella</taxon>
    </lineage>
</organism>
<protein>
    <submittedName>
        <fullName evidence="2">Uncharacterized protein</fullName>
    </submittedName>
</protein>
<keyword evidence="1" id="KW-0812">Transmembrane</keyword>
<feature type="transmembrane region" description="Helical" evidence="1">
    <location>
        <begin position="116"/>
        <end position="135"/>
    </location>
</feature>
<sequence length="136" mass="14772">MNGPLPDHSNPLGPLAMALLIAHGAYLMPVLLVHLLRRTPLAAILGAVLAGFVVWFMWLISLFQPGGGLFVLPVDLVLISSLARLALTVGLPIGVALGLWTAVFVWPRWPRHLRHLFAWVLPALATVGLLAQNLLW</sequence>
<gene>
    <name evidence="2" type="ORF">RIF23_15520</name>
</gene>
<feature type="transmembrane region" description="Helical" evidence="1">
    <location>
        <begin position="83"/>
        <end position="104"/>
    </location>
</feature>
<dbReference type="Proteomes" id="UP001250214">
    <property type="component" value="Unassembled WGS sequence"/>
</dbReference>